<dbReference type="SUPFAM" id="SSF46689">
    <property type="entry name" value="Homeodomain-like"/>
    <property type="match status" value="1"/>
</dbReference>
<name>A0A484H409_SOUCH</name>
<dbReference type="Pfam" id="PF03221">
    <property type="entry name" value="HTH_Tnp_Tc5"/>
    <property type="match status" value="1"/>
</dbReference>
<comment type="caution">
    <text evidence="3">The sequence shown here is derived from an EMBL/GenBank/DDBJ whole genome shotgun (WGS) entry which is preliminary data.</text>
</comment>
<keyword evidence="1" id="KW-0238">DNA-binding</keyword>
<feature type="non-terminal residue" evidence="3">
    <location>
        <position position="1"/>
    </location>
</feature>
<gene>
    <name evidence="3" type="ORF">DBR06_SOUSAS1610126</name>
</gene>
<organism evidence="3 4">
    <name type="scientific">Sousa chinensis</name>
    <name type="common">Indo-pacific humpbacked dolphin</name>
    <name type="synonym">Steno chinensis</name>
    <dbReference type="NCBI Taxonomy" id="103600"/>
    <lineage>
        <taxon>Eukaryota</taxon>
        <taxon>Metazoa</taxon>
        <taxon>Chordata</taxon>
        <taxon>Craniata</taxon>
        <taxon>Vertebrata</taxon>
        <taxon>Euteleostomi</taxon>
        <taxon>Mammalia</taxon>
        <taxon>Eutheria</taxon>
        <taxon>Laurasiatheria</taxon>
        <taxon>Artiodactyla</taxon>
        <taxon>Whippomorpha</taxon>
        <taxon>Cetacea</taxon>
        <taxon>Odontoceti</taxon>
        <taxon>Delphinidae</taxon>
        <taxon>Sousa</taxon>
    </lineage>
</organism>
<feature type="non-terminal residue" evidence="3">
    <location>
        <position position="63"/>
    </location>
</feature>
<dbReference type="AlphaFoldDB" id="A0A484H409"/>
<keyword evidence="4" id="KW-1185">Reference proteome</keyword>
<evidence type="ECO:0000313" key="3">
    <source>
        <dbReference type="EMBL" id="TEA42628.1"/>
    </source>
</evidence>
<dbReference type="InterPro" id="IPR009057">
    <property type="entry name" value="Homeodomain-like_sf"/>
</dbReference>
<dbReference type="EMBL" id="QWLN02000017">
    <property type="protein sequence ID" value="TEA42628.1"/>
    <property type="molecule type" value="Genomic_DNA"/>
</dbReference>
<evidence type="ECO:0000256" key="1">
    <source>
        <dbReference type="ARBA" id="ARBA00023125"/>
    </source>
</evidence>
<dbReference type="PROSITE" id="PS51253">
    <property type="entry name" value="HTH_CENPB"/>
    <property type="match status" value="1"/>
</dbReference>
<protein>
    <recommendedName>
        <fullName evidence="2">HTH CENPB-type domain-containing protein</fullName>
    </recommendedName>
</protein>
<evidence type="ECO:0000259" key="2">
    <source>
        <dbReference type="PROSITE" id="PS51253"/>
    </source>
</evidence>
<accession>A0A484H409</accession>
<reference evidence="3 4" key="1">
    <citation type="journal article" date="2018" name="Genomics">
        <title>Molecular footprints of inshore aquatic adaptation in Indo-Pacific humpback dolphin (Sousa chinensis).</title>
        <authorList>
            <person name="Ming Y."/>
            <person name="Jian J."/>
            <person name="Yu F."/>
            <person name="Yu X."/>
            <person name="Wang J."/>
            <person name="Liu W."/>
        </authorList>
    </citation>
    <scope>NUCLEOTIDE SEQUENCE [LARGE SCALE GENOMIC DNA]</scope>
    <source>
        <strain evidence="3">MY-2018</strain>
        <tissue evidence="3">Skin</tissue>
    </source>
</reference>
<sequence>EEMEKLLSVWMQDQHQHQVPLSLMLMQEKAKSFYEDLKKKHGEESEGASFNASRGWFHWFKAR</sequence>
<proteinExistence type="predicted"/>
<evidence type="ECO:0000313" key="4">
    <source>
        <dbReference type="Proteomes" id="UP000295264"/>
    </source>
</evidence>
<dbReference type="Proteomes" id="UP000295264">
    <property type="component" value="Unassembled WGS sequence"/>
</dbReference>
<dbReference type="Gene3D" id="1.10.10.60">
    <property type="entry name" value="Homeodomain-like"/>
    <property type="match status" value="1"/>
</dbReference>
<dbReference type="InterPro" id="IPR006600">
    <property type="entry name" value="HTH_CenpB_DNA-bd_dom"/>
</dbReference>
<feature type="domain" description="HTH CENPB-type" evidence="2">
    <location>
        <begin position="1"/>
        <end position="63"/>
    </location>
</feature>
<dbReference type="GO" id="GO:0003677">
    <property type="term" value="F:DNA binding"/>
    <property type="evidence" value="ECO:0007669"/>
    <property type="project" value="UniProtKB-KW"/>
</dbReference>